<dbReference type="GO" id="GO:0022857">
    <property type="term" value="F:transmembrane transporter activity"/>
    <property type="evidence" value="ECO:0007669"/>
    <property type="project" value="InterPro"/>
</dbReference>
<dbReference type="PANTHER" id="PTHR30558:SF13">
    <property type="entry name" value="BIOPOLYMER TRANSPORT PROTEIN EXBD2"/>
    <property type="match status" value="1"/>
</dbReference>
<evidence type="ECO:0000256" key="2">
    <source>
        <dbReference type="ARBA" id="ARBA00005811"/>
    </source>
</evidence>
<evidence type="ECO:0000256" key="6">
    <source>
        <dbReference type="ARBA" id="ARBA00023136"/>
    </source>
</evidence>
<name>A0AAU9C909_9GAMM</name>
<evidence type="ECO:0000313" key="9">
    <source>
        <dbReference type="EMBL" id="BCX89779.1"/>
    </source>
</evidence>
<evidence type="ECO:0000313" key="10">
    <source>
        <dbReference type="Proteomes" id="UP001321450"/>
    </source>
</evidence>
<dbReference type="InterPro" id="IPR003400">
    <property type="entry name" value="ExbD"/>
</dbReference>
<sequence length="138" mass="15383">MMRRHRYQPADDDSGEINLTPMLDIIFIMLIFFIVTTSFVKEAGIEVNRPSAQTAERQERGNIVVAIKANGEIWIDKRPVDIRAVRAVIARLRAENPLGTVIIAADRDAKVSILTRVMDQIRLAGVTDMAIAATAEPR</sequence>
<keyword evidence="5 8" id="KW-1133">Transmembrane helix</keyword>
<dbReference type="Pfam" id="PF02472">
    <property type="entry name" value="ExbD"/>
    <property type="match status" value="1"/>
</dbReference>
<keyword evidence="10" id="KW-1185">Reference proteome</keyword>
<organism evidence="9 10">
    <name type="scientific">Methylomarinovum tepidoasis</name>
    <dbReference type="NCBI Taxonomy" id="2840183"/>
    <lineage>
        <taxon>Bacteria</taxon>
        <taxon>Pseudomonadati</taxon>
        <taxon>Pseudomonadota</taxon>
        <taxon>Gammaproteobacteria</taxon>
        <taxon>Methylococcales</taxon>
        <taxon>Methylothermaceae</taxon>
        <taxon>Methylomarinovum</taxon>
    </lineage>
</organism>
<keyword evidence="7" id="KW-0813">Transport</keyword>
<dbReference type="AlphaFoldDB" id="A0AAU9C909"/>
<dbReference type="GO" id="GO:0005886">
    <property type="term" value="C:plasma membrane"/>
    <property type="evidence" value="ECO:0007669"/>
    <property type="project" value="UniProtKB-SubCell"/>
</dbReference>
<dbReference type="Proteomes" id="UP001321450">
    <property type="component" value="Chromosome"/>
</dbReference>
<feature type="transmembrane region" description="Helical" evidence="8">
    <location>
        <begin position="21"/>
        <end position="40"/>
    </location>
</feature>
<evidence type="ECO:0000256" key="7">
    <source>
        <dbReference type="RuleBase" id="RU003879"/>
    </source>
</evidence>
<evidence type="ECO:0000256" key="5">
    <source>
        <dbReference type="ARBA" id="ARBA00022989"/>
    </source>
</evidence>
<dbReference type="KEGG" id="meiy:MIN45_P2152"/>
<reference evidence="10" key="1">
    <citation type="journal article" date="2024" name="Int. J. Syst. Evol. Microbiol.">
        <title>Methylomarinovum tepidoasis sp. nov., a moderately thermophilic methanotroph of the family Methylothermaceae isolated from a deep-sea hydrothermal field.</title>
        <authorList>
            <person name="Hirayama H."/>
            <person name="Takaki Y."/>
            <person name="Abe M."/>
            <person name="Miyazaki M."/>
            <person name="Uematsu K."/>
            <person name="Matsui Y."/>
            <person name="Takai K."/>
        </authorList>
    </citation>
    <scope>NUCLEOTIDE SEQUENCE [LARGE SCALE GENOMIC DNA]</scope>
    <source>
        <strain evidence="10">IN45</strain>
    </source>
</reference>
<accession>A0AAU9C909</accession>
<keyword evidence="7" id="KW-0653">Protein transport</keyword>
<proteinExistence type="inferred from homology"/>
<dbReference type="Gene3D" id="3.30.420.270">
    <property type="match status" value="1"/>
</dbReference>
<dbReference type="GO" id="GO:0015031">
    <property type="term" value="P:protein transport"/>
    <property type="evidence" value="ECO:0007669"/>
    <property type="project" value="UniProtKB-KW"/>
</dbReference>
<dbReference type="PANTHER" id="PTHR30558">
    <property type="entry name" value="EXBD MEMBRANE COMPONENT OF PMF-DRIVEN MACROMOLECULE IMPORT SYSTEM"/>
    <property type="match status" value="1"/>
</dbReference>
<keyword evidence="4 7" id="KW-0812">Transmembrane</keyword>
<dbReference type="EMBL" id="AP024718">
    <property type="protein sequence ID" value="BCX89779.1"/>
    <property type="molecule type" value="Genomic_DNA"/>
</dbReference>
<evidence type="ECO:0000256" key="8">
    <source>
        <dbReference type="SAM" id="Phobius"/>
    </source>
</evidence>
<gene>
    <name evidence="9" type="ORF">MIN45_P2152</name>
</gene>
<evidence type="ECO:0000256" key="3">
    <source>
        <dbReference type="ARBA" id="ARBA00022475"/>
    </source>
</evidence>
<evidence type="ECO:0000256" key="1">
    <source>
        <dbReference type="ARBA" id="ARBA00004162"/>
    </source>
</evidence>
<comment type="subcellular location">
    <subcellularLocation>
        <location evidence="1">Cell membrane</location>
        <topology evidence="1">Single-pass membrane protein</topology>
    </subcellularLocation>
    <subcellularLocation>
        <location evidence="7">Cell membrane</location>
        <topology evidence="7">Single-pass type II membrane protein</topology>
    </subcellularLocation>
</comment>
<keyword evidence="6 8" id="KW-0472">Membrane</keyword>
<evidence type="ECO:0000256" key="4">
    <source>
        <dbReference type="ARBA" id="ARBA00022692"/>
    </source>
</evidence>
<protein>
    <submittedName>
        <fullName evidence="9">Biopolymer transport protein ExbD</fullName>
    </submittedName>
</protein>
<comment type="similarity">
    <text evidence="2 7">Belongs to the ExbD/TolR family.</text>
</comment>
<keyword evidence="3" id="KW-1003">Cell membrane</keyword>